<dbReference type="GO" id="GO:0000155">
    <property type="term" value="F:phosphorelay sensor kinase activity"/>
    <property type="evidence" value="ECO:0007669"/>
    <property type="project" value="InterPro"/>
</dbReference>
<name>A0A4R1HQZ1_ANCAQ</name>
<dbReference type="AlphaFoldDB" id="A0A4R1HQZ1"/>
<dbReference type="SMART" id="SM01231">
    <property type="entry name" value="H-kinase_dim"/>
    <property type="match status" value="1"/>
</dbReference>
<dbReference type="SUPFAM" id="SSF47384">
    <property type="entry name" value="Homodimeric domain of signal transducing histidine kinase"/>
    <property type="match status" value="1"/>
</dbReference>
<keyword evidence="4 9" id="KW-0597">Phosphoprotein</keyword>
<evidence type="ECO:0000256" key="1">
    <source>
        <dbReference type="ARBA" id="ARBA00000085"/>
    </source>
</evidence>
<dbReference type="SUPFAM" id="SSF55874">
    <property type="entry name" value="ATPase domain of HSP90 chaperone/DNA topoisomerase II/histidine kinase"/>
    <property type="match status" value="1"/>
</dbReference>
<dbReference type="InterPro" id="IPR036061">
    <property type="entry name" value="CheW-like_dom_sf"/>
</dbReference>
<dbReference type="SMART" id="SM00387">
    <property type="entry name" value="HATPase_c"/>
    <property type="match status" value="1"/>
</dbReference>
<feature type="domain" description="Histidine kinase" evidence="10">
    <location>
        <begin position="345"/>
        <end position="596"/>
    </location>
</feature>
<dbReference type="Pfam" id="PF02895">
    <property type="entry name" value="H-kinase_dim"/>
    <property type="match status" value="1"/>
</dbReference>
<keyword evidence="14" id="KW-1185">Reference proteome</keyword>
<dbReference type="InterPro" id="IPR004105">
    <property type="entry name" value="CheA-like_dim"/>
</dbReference>
<evidence type="ECO:0000313" key="14">
    <source>
        <dbReference type="Proteomes" id="UP000295030"/>
    </source>
</evidence>
<dbReference type="EMBL" id="SMFY01000005">
    <property type="protein sequence ID" value="TCK19772.1"/>
    <property type="molecule type" value="Genomic_DNA"/>
</dbReference>
<dbReference type="Gene3D" id="2.30.30.40">
    <property type="entry name" value="SH3 Domains"/>
    <property type="match status" value="1"/>
</dbReference>
<evidence type="ECO:0000256" key="5">
    <source>
        <dbReference type="ARBA" id="ARBA00022679"/>
    </source>
</evidence>
<dbReference type="SMART" id="SM00260">
    <property type="entry name" value="CheW"/>
    <property type="match status" value="1"/>
</dbReference>
<dbReference type="InterPro" id="IPR036097">
    <property type="entry name" value="HisK_dim/P_sf"/>
</dbReference>
<dbReference type="Gene3D" id="1.20.120.160">
    <property type="entry name" value="HPT domain"/>
    <property type="match status" value="1"/>
</dbReference>
<dbReference type="PROSITE" id="PS50851">
    <property type="entry name" value="CHEW"/>
    <property type="match status" value="1"/>
</dbReference>
<dbReference type="InterPro" id="IPR036641">
    <property type="entry name" value="HPT_dom_sf"/>
</dbReference>
<dbReference type="InterPro" id="IPR037006">
    <property type="entry name" value="CheA-like_homodim_sf"/>
</dbReference>
<dbReference type="Proteomes" id="UP000295030">
    <property type="component" value="Unassembled WGS sequence"/>
</dbReference>
<dbReference type="InterPro" id="IPR004358">
    <property type="entry name" value="Sig_transdc_His_kin-like_C"/>
</dbReference>
<reference evidence="13 14" key="1">
    <citation type="submission" date="2019-03" db="EMBL/GenBank/DDBJ databases">
        <title>Genomic Encyclopedia of Type Strains, Phase IV (KMG-IV): sequencing the most valuable type-strain genomes for metagenomic binning, comparative biology and taxonomic classification.</title>
        <authorList>
            <person name="Goeker M."/>
        </authorList>
    </citation>
    <scope>NUCLEOTIDE SEQUENCE [LARGE SCALE GENOMIC DNA]</scope>
    <source>
        <strain evidence="13 14">DSM 101</strain>
    </source>
</reference>
<dbReference type="InterPro" id="IPR005467">
    <property type="entry name" value="His_kinase_dom"/>
</dbReference>
<keyword evidence="6 13" id="KW-0418">Kinase</keyword>
<dbReference type="InterPro" id="IPR036890">
    <property type="entry name" value="HATPase_C_sf"/>
</dbReference>
<protein>
    <recommendedName>
        <fullName evidence="3">Chemotaxis protein CheA</fullName>
        <ecNumber evidence="2">2.7.13.3</ecNumber>
    </recommendedName>
</protein>
<dbReference type="Gene3D" id="3.30.565.10">
    <property type="entry name" value="Histidine kinase-like ATPase, C-terminal domain"/>
    <property type="match status" value="1"/>
</dbReference>
<accession>A0A4R1HQZ1</accession>
<dbReference type="Pfam" id="PF01584">
    <property type="entry name" value="CheW"/>
    <property type="match status" value="1"/>
</dbReference>
<evidence type="ECO:0000256" key="7">
    <source>
        <dbReference type="ARBA" id="ARBA00023012"/>
    </source>
</evidence>
<dbReference type="GO" id="GO:0006935">
    <property type="term" value="P:chemotaxis"/>
    <property type="evidence" value="ECO:0007669"/>
    <property type="project" value="InterPro"/>
</dbReference>
<keyword evidence="5" id="KW-0808">Transferase</keyword>
<dbReference type="SUPFAM" id="SSF47226">
    <property type="entry name" value="Histidine-containing phosphotransfer domain, HPT domain"/>
    <property type="match status" value="1"/>
</dbReference>
<keyword evidence="7" id="KW-0902">Two-component regulatory system</keyword>
<comment type="function">
    <text evidence="8">Involved in the transmission of sensory signals from the chemoreceptors to the flagellar motors. CheA is autophosphorylated; it can transfer its phosphate group to either CheB or CheY.</text>
</comment>
<evidence type="ECO:0000256" key="6">
    <source>
        <dbReference type="ARBA" id="ARBA00022777"/>
    </source>
</evidence>
<dbReference type="PRINTS" id="PR00344">
    <property type="entry name" value="BCTRLSENSOR"/>
</dbReference>
<sequence>MNEFIEQFLIEARELVEQGTADLLAAEERPKDAAAIDGAFRAFHTLKGSAGIIDFAAMARALHVAEDSLSEARGGSLPITNELISHCLSCLDQVVQWLEVIEQTGEPPADADSGADAVVALFEPGAPTPAKASPEVAANLDAWLDALSVAKPDVRAAARSALCHQPDEGSFFRGDDPLVRIRDLSGLLAVDLVPTGPAVPPAEIDPFACHLLIFAISSEQVSSLAPAFADVAGQFEWRELAGPVVATLSPAAQLIEAQIALLQGPQGEGFDGRKAAALNTAINVRRAEGRDADARHIEHLAASDAGVEALVDTLRSGAAAPADNAAEEARASEPSAQDLAARSLRVNVERIDALVRLTGELTVLKHAIGHAAAMADRGDTESLGTMLKAQYGSLDRLVSELQHAVLNIRVLPLRHVFQRFPRLVRDMSDKLGKPMRLVIEGEETEADKTIVEALFEPLLHVLRNAADHGIEVPGARAEAGKPPTGVVILRARRDGDHLAVEVEDDGRGIDTARVRSVATERGVASAAAIAAMSEEAAADLIFAPGFSTRSEVTGYSGRGVGMDAVRVAVQRLGGRVSLHSRPEHGSLVRMTLPFTIMKTDVMTVEAGGQVLGIPLDTVIETARIPRAAISNIGAAQAFTWRNRTVPLLDLSSAIDASTASTSSADALVVIVTIAGEYCGLEVERLGERMDVMLRPMEGLLAGLPCAGTTLLGDGRVLLVLDLHELQL</sequence>
<feature type="domain" description="CheW-like" evidence="11">
    <location>
        <begin position="598"/>
        <end position="727"/>
    </location>
</feature>
<comment type="catalytic activity">
    <reaction evidence="1">
        <text>ATP + protein L-histidine = ADP + protein N-phospho-L-histidine.</text>
        <dbReference type="EC" id="2.7.13.3"/>
    </reaction>
</comment>
<comment type="caution">
    <text evidence="13">The sequence shown here is derived from an EMBL/GenBank/DDBJ whole genome shotgun (WGS) entry which is preliminary data.</text>
</comment>
<dbReference type="SUPFAM" id="SSF50341">
    <property type="entry name" value="CheW-like"/>
    <property type="match status" value="1"/>
</dbReference>
<proteinExistence type="predicted"/>
<feature type="modified residue" description="Phosphohistidine" evidence="9">
    <location>
        <position position="44"/>
    </location>
</feature>
<dbReference type="InterPro" id="IPR003594">
    <property type="entry name" value="HATPase_dom"/>
</dbReference>
<dbReference type="EC" id="2.7.13.3" evidence="2"/>
<dbReference type="PROSITE" id="PS50894">
    <property type="entry name" value="HPT"/>
    <property type="match status" value="1"/>
</dbReference>
<dbReference type="PANTHER" id="PTHR43395">
    <property type="entry name" value="SENSOR HISTIDINE KINASE CHEA"/>
    <property type="match status" value="1"/>
</dbReference>
<organism evidence="13 14">
    <name type="scientific">Ancylobacter aquaticus</name>
    <dbReference type="NCBI Taxonomy" id="100"/>
    <lineage>
        <taxon>Bacteria</taxon>
        <taxon>Pseudomonadati</taxon>
        <taxon>Pseudomonadota</taxon>
        <taxon>Alphaproteobacteria</taxon>
        <taxon>Hyphomicrobiales</taxon>
        <taxon>Xanthobacteraceae</taxon>
        <taxon>Ancylobacter</taxon>
    </lineage>
</organism>
<evidence type="ECO:0000259" key="10">
    <source>
        <dbReference type="PROSITE" id="PS50109"/>
    </source>
</evidence>
<feature type="domain" description="HPt" evidence="12">
    <location>
        <begin position="1"/>
        <end position="101"/>
    </location>
</feature>
<dbReference type="GO" id="GO:0005737">
    <property type="term" value="C:cytoplasm"/>
    <property type="evidence" value="ECO:0007669"/>
    <property type="project" value="InterPro"/>
</dbReference>
<gene>
    <name evidence="13" type="ORF">EV667_4233</name>
</gene>
<evidence type="ECO:0000259" key="12">
    <source>
        <dbReference type="PROSITE" id="PS50894"/>
    </source>
</evidence>
<dbReference type="InterPro" id="IPR002545">
    <property type="entry name" value="CheW-lke_dom"/>
</dbReference>
<dbReference type="SMART" id="SM00073">
    <property type="entry name" value="HPT"/>
    <property type="match status" value="1"/>
</dbReference>
<evidence type="ECO:0000256" key="3">
    <source>
        <dbReference type="ARBA" id="ARBA00021495"/>
    </source>
</evidence>
<dbReference type="RefSeq" id="WP_245516294.1">
    <property type="nucleotide sequence ID" value="NZ_SMFY01000005.1"/>
</dbReference>
<evidence type="ECO:0000256" key="9">
    <source>
        <dbReference type="PROSITE-ProRule" id="PRU00110"/>
    </source>
</evidence>
<evidence type="ECO:0000256" key="2">
    <source>
        <dbReference type="ARBA" id="ARBA00012438"/>
    </source>
</evidence>
<evidence type="ECO:0000259" key="11">
    <source>
        <dbReference type="PROSITE" id="PS50851"/>
    </source>
</evidence>
<dbReference type="PROSITE" id="PS50109">
    <property type="entry name" value="HIS_KIN"/>
    <property type="match status" value="1"/>
</dbReference>
<dbReference type="InterPro" id="IPR051315">
    <property type="entry name" value="Bact_Chemotaxis_CheA"/>
</dbReference>
<evidence type="ECO:0000256" key="4">
    <source>
        <dbReference type="ARBA" id="ARBA00022553"/>
    </source>
</evidence>
<evidence type="ECO:0000313" key="13">
    <source>
        <dbReference type="EMBL" id="TCK19772.1"/>
    </source>
</evidence>
<dbReference type="Gene3D" id="1.10.287.560">
    <property type="entry name" value="Histidine kinase CheA-like, homodimeric domain"/>
    <property type="match status" value="1"/>
</dbReference>
<dbReference type="Pfam" id="PF02518">
    <property type="entry name" value="HATPase_c"/>
    <property type="match status" value="1"/>
</dbReference>
<dbReference type="FunFam" id="3.30.565.10:FF:000016">
    <property type="entry name" value="Chemotaxis protein CheA, putative"/>
    <property type="match status" value="1"/>
</dbReference>
<evidence type="ECO:0000256" key="8">
    <source>
        <dbReference type="ARBA" id="ARBA00035100"/>
    </source>
</evidence>
<dbReference type="InterPro" id="IPR008207">
    <property type="entry name" value="Sig_transdc_His_kin_Hpt_dom"/>
</dbReference>
<dbReference type="Pfam" id="PF01627">
    <property type="entry name" value="Hpt"/>
    <property type="match status" value="1"/>
</dbReference>
<dbReference type="PANTHER" id="PTHR43395:SF1">
    <property type="entry name" value="CHEMOTAXIS PROTEIN CHEA"/>
    <property type="match status" value="1"/>
</dbReference>
<dbReference type="CDD" id="cd00088">
    <property type="entry name" value="HPT"/>
    <property type="match status" value="1"/>
</dbReference>